<evidence type="ECO:0000313" key="2">
    <source>
        <dbReference type="EMBL" id="KAF6726156.1"/>
    </source>
</evidence>
<feature type="region of interest" description="Disordered" evidence="1">
    <location>
        <begin position="1"/>
        <end position="20"/>
    </location>
</feature>
<dbReference type="Proteomes" id="UP000646548">
    <property type="component" value="Unassembled WGS sequence"/>
</dbReference>
<evidence type="ECO:0000256" key="1">
    <source>
        <dbReference type="SAM" id="MobiDB-lite"/>
    </source>
</evidence>
<accession>A0A834F9C2</accession>
<comment type="caution">
    <text evidence="2">The sequence shown here is derived from an EMBL/GenBank/DDBJ whole genome shotgun (WGS) entry which is preliminary data.</text>
</comment>
<reference evidence="2" key="1">
    <citation type="journal article" name="BMC Genomics">
        <title>Long-read sequencing and de novo genome assembly of marine medaka (Oryzias melastigma).</title>
        <authorList>
            <person name="Liang P."/>
            <person name="Saqib H.S.A."/>
            <person name="Ni X."/>
            <person name="Shen Y."/>
        </authorList>
    </citation>
    <scope>NUCLEOTIDE SEQUENCE</scope>
    <source>
        <strain evidence="2">Bigg-433</strain>
    </source>
</reference>
<dbReference type="AlphaFoldDB" id="A0A834F9C2"/>
<organism evidence="2 3">
    <name type="scientific">Oryzias melastigma</name>
    <name type="common">Marine medaka</name>
    <dbReference type="NCBI Taxonomy" id="30732"/>
    <lineage>
        <taxon>Eukaryota</taxon>
        <taxon>Metazoa</taxon>
        <taxon>Chordata</taxon>
        <taxon>Craniata</taxon>
        <taxon>Vertebrata</taxon>
        <taxon>Euteleostomi</taxon>
        <taxon>Actinopterygii</taxon>
        <taxon>Neopterygii</taxon>
        <taxon>Teleostei</taxon>
        <taxon>Neoteleostei</taxon>
        <taxon>Acanthomorphata</taxon>
        <taxon>Ovalentaria</taxon>
        <taxon>Atherinomorphae</taxon>
        <taxon>Beloniformes</taxon>
        <taxon>Adrianichthyidae</taxon>
        <taxon>Oryziinae</taxon>
        <taxon>Oryzias</taxon>
    </lineage>
</organism>
<protein>
    <submittedName>
        <fullName evidence="2">Uncharacterized protein</fullName>
    </submittedName>
</protein>
<feature type="region of interest" description="Disordered" evidence="1">
    <location>
        <begin position="96"/>
        <end position="118"/>
    </location>
</feature>
<name>A0A834F9C2_ORYME</name>
<dbReference type="EMBL" id="WKFB01000343">
    <property type="protein sequence ID" value="KAF6726156.1"/>
    <property type="molecule type" value="Genomic_DNA"/>
</dbReference>
<gene>
    <name evidence="2" type="ORF">FQA47_006403</name>
</gene>
<evidence type="ECO:0000313" key="3">
    <source>
        <dbReference type="Proteomes" id="UP000646548"/>
    </source>
</evidence>
<proteinExistence type="predicted"/>
<sequence>MQQTTAGSIHKTTNYSQVPSQHKLQAGSIQYSKVQVGYIHYNKLQVVPSTKPQTTGRFHHNTKYRWFRSIQQTTDGFHPIQQATRELHPLQQTTGGSIHKATNYRQVPSQHKLPEGAI</sequence>